<evidence type="ECO:0000259" key="3">
    <source>
        <dbReference type="Pfam" id="PF24729"/>
    </source>
</evidence>
<evidence type="ECO:0000313" key="5">
    <source>
        <dbReference type="Proteomes" id="UP001596540"/>
    </source>
</evidence>
<proteinExistence type="predicted"/>
<dbReference type="Pfam" id="PF24729">
    <property type="entry name" value="Acb2_Tad1_hairpin"/>
    <property type="match status" value="1"/>
</dbReference>
<dbReference type="Proteomes" id="UP001596540">
    <property type="component" value="Unassembled WGS sequence"/>
</dbReference>
<protein>
    <recommendedName>
        <fullName evidence="3">Acb2/Tad1 hairpin domain-containing protein</fullName>
    </recommendedName>
</protein>
<evidence type="ECO:0000256" key="2">
    <source>
        <dbReference type="SAM" id="MobiDB-lite"/>
    </source>
</evidence>
<evidence type="ECO:0000313" key="4">
    <source>
        <dbReference type="EMBL" id="MFC7327440.1"/>
    </source>
</evidence>
<name>A0ABW2KD82_9ACTN</name>
<dbReference type="RefSeq" id="WP_379869736.1">
    <property type="nucleotide sequence ID" value="NZ_JBHTBH010000002.1"/>
</dbReference>
<feature type="region of interest" description="Disordered" evidence="2">
    <location>
        <begin position="1"/>
        <end position="23"/>
    </location>
</feature>
<reference evidence="5" key="1">
    <citation type="journal article" date="2019" name="Int. J. Syst. Evol. Microbiol.">
        <title>The Global Catalogue of Microorganisms (GCM) 10K type strain sequencing project: providing services to taxonomists for standard genome sequencing and annotation.</title>
        <authorList>
            <consortium name="The Broad Institute Genomics Platform"/>
            <consortium name="The Broad Institute Genome Sequencing Center for Infectious Disease"/>
            <person name="Wu L."/>
            <person name="Ma J."/>
        </authorList>
    </citation>
    <scope>NUCLEOTIDE SEQUENCE [LARGE SCALE GENOMIC DNA]</scope>
    <source>
        <strain evidence="5">CGMCC 4.7382</strain>
    </source>
</reference>
<dbReference type="EMBL" id="JBHTBH010000002">
    <property type="protein sequence ID" value="MFC7327440.1"/>
    <property type="molecule type" value="Genomic_DNA"/>
</dbReference>
<feature type="domain" description="Acb2/Tad1 hairpin" evidence="3">
    <location>
        <begin position="5"/>
        <end position="66"/>
    </location>
</feature>
<organism evidence="4 5">
    <name type="scientific">Marinactinospora rubrisoli</name>
    <dbReference type="NCBI Taxonomy" id="2715399"/>
    <lineage>
        <taxon>Bacteria</taxon>
        <taxon>Bacillati</taxon>
        <taxon>Actinomycetota</taxon>
        <taxon>Actinomycetes</taxon>
        <taxon>Streptosporangiales</taxon>
        <taxon>Nocardiopsidaceae</taxon>
        <taxon>Marinactinospora</taxon>
    </lineage>
</organism>
<evidence type="ECO:0000256" key="1">
    <source>
        <dbReference type="ARBA" id="ARBA00022741"/>
    </source>
</evidence>
<comment type="caution">
    <text evidence="4">The sequence shown here is derived from an EMBL/GenBank/DDBJ whole genome shotgun (WGS) entry which is preliminary data.</text>
</comment>
<dbReference type="InterPro" id="IPR056098">
    <property type="entry name" value="Acb2/Tad1_hairpin"/>
</dbReference>
<keyword evidence="5" id="KW-1185">Reference proteome</keyword>
<accession>A0ABW2KD82</accession>
<keyword evidence="1" id="KW-0547">Nucleotide-binding</keyword>
<gene>
    <name evidence="4" type="ORF">ACFQRF_06765</name>
</gene>
<sequence length="69" mass="8041">MHRDEIGRRFTPRRADLDRAGQHDEVRTACHRLAEQLADLLPDGREKDQAITRIEEAMFWADAAIERRG</sequence>